<keyword evidence="11" id="KW-1185">Reference proteome</keyword>
<dbReference type="SMART" id="SM00220">
    <property type="entry name" value="S_TKc"/>
    <property type="match status" value="1"/>
</dbReference>
<dbReference type="PANTHER" id="PTHR44899:SF3">
    <property type="entry name" value="SERINE_THREONINE-PROTEIN KINASE NEK1"/>
    <property type="match status" value="1"/>
</dbReference>
<evidence type="ECO:0000313" key="11">
    <source>
        <dbReference type="Proteomes" id="UP000785679"/>
    </source>
</evidence>
<dbReference type="AlphaFoldDB" id="A0A8J8NSA0"/>
<proteinExistence type="predicted"/>
<gene>
    <name evidence="10" type="ORF">FGO68_gene17050</name>
</gene>
<feature type="domain" description="Protein kinase" evidence="9">
    <location>
        <begin position="8"/>
        <end position="273"/>
    </location>
</feature>
<dbReference type="PROSITE" id="PS50011">
    <property type="entry name" value="PROTEIN_KINASE_DOM"/>
    <property type="match status" value="1"/>
</dbReference>
<reference evidence="10" key="1">
    <citation type="submission" date="2019-06" db="EMBL/GenBank/DDBJ databases">
        <authorList>
            <person name="Zheng W."/>
        </authorList>
    </citation>
    <scope>NUCLEOTIDE SEQUENCE</scope>
    <source>
        <strain evidence="10">QDHG01</strain>
    </source>
</reference>
<evidence type="ECO:0000256" key="1">
    <source>
        <dbReference type="ARBA" id="ARBA00012513"/>
    </source>
</evidence>
<keyword evidence="5" id="KW-0418">Kinase</keyword>
<dbReference type="GO" id="GO:0004674">
    <property type="term" value="F:protein serine/threonine kinase activity"/>
    <property type="evidence" value="ECO:0007669"/>
    <property type="project" value="UniProtKB-KW"/>
</dbReference>
<comment type="caution">
    <text evidence="10">The sequence shown here is derived from an EMBL/GenBank/DDBJ whole genome shotgun (WGS) entry which is preliminary data.</text>
</comment>
<dbReference type="EMBL" id="RRYP01007307">
    <property type="protein sequence ID" value="TNV80588.1"/>
    <property type="molecule type" value="Genomic_DNA"/>
</dbReference>
<dbReference type="EC" id="2.7.11.1" evidence="1"/>
<dbReference type="InterPro" id="IPR000719">
    <property type="entry name" value="Prot_kinase_dom"/>
</dbReference>
<dbReference type="PANTHER" id="PTHR44899">
    <property type="entry name" value="CAMK FAMILY PROTEIN KINASE"/>
    <property type="match status" value="1"/>
</dbReference>
<name>A0A8J8NSA0_HALGN</name>
<keyword evidence="6" id="KW-0067">ATP-binding</keyword>
<evidence type="ECO:0000256" key="2">
    <source>
        <dbReference type="ARBA" id="ARBA00022527"/>
    </source>
</evidence>
<evidence type="ECO:0000259" key="9">
    <source>
        <dbReference type="PROSITE" id="PS50011"/>
    </source>
</evidence>
<comment type="catalytic activity">
    <reaction evidence="7">
        <text>L-threonyl-[protein] + ATP = O-phospho-L-threonyl-[protein] + ADP + H(+)</text>
        <dbReference type="Rhea" id="RHEA:46608"/>
        <dbReference type="Rhea" id="RHEA-COMP:11060"/>
        <dbReference type="Rhea" id="RHEA-COMP:11605"/>
        <dbReference type="ChEBI" id="CHEBI:15378"/>
        <dbReference type="ChEBI" id="CHEBI:30013"/>
        <dbReference type="ChEBI" id="CHEBI:30616"/>
        <dbReference type="ChEBI" id="CHEBI:61977"/>
        <dbReference type="ChEBI" id="CHEBI:456216"/>
        <dbReference type="EC" id="2.7.11.1"/>
    </reaction>
</comment>
<keyword evidence="3" id="KW-0808">Transferase</keyword>
<organism evidence="10 11">
    <name type="scientific">Halteria grandinella</name>
    <dbReference type="NCBI Taxonomy" id="5974"/>
    <lineage>
        <taxon>Eukaryota</taxon>
        <taxon>Sar</taxon>
        <taxon>Alveolata</taxon>
        <taxon>Ciliophora</taxon>
        <taxon>Intramacronucleata</taxon>
        <taxon>Spirotrichea</taxon>
        <taxon>Stichotrichia</taxon>
        <taxon>Sporadotrichida</taxon>
        <taxon>Halteriidae</taxon>
        <taxon>Halteria</taxon>
    </lineage>
</organism>
<evidence type="ECO:0000313" key="10">
    <source>
        <dbReference type="EMBL" id="TNV80588.1"/>
    </source>
</evidence>
<evidence type="ECO:0000256" key="8">
    <source>
        <dbReference type="ARBA" id="ARBA00048679"/>
    </source>
</evidence>
<evidence type="ECO:0000256" key="3">
    <source>
        <dbReference type="ARBA" id="ARBA00022679"/>
    </source>
</evidence>
<dbReference type="InterPro" id="IPR051131">
    <property type="entry name" value="NEK_Ser/Thr_kinase_NIMA"/>
</dbReference>
<dbReference type="Pfam" id="PF00069">
    <property type="entry name" value="Pkinase"/>
    <property type="match status" value="1"/>
</dbReference>
<evidence type="ECO:0000256" key="7">
    <source>
        <dbReference type="ARBA" id="ARBA00047899"/>
    </source>
</evidence>
<protein>
    <recommendedName>
        <fullName evidence="1">non-specific serine/threonine protein kinase</fullName>
        <ecNumber evidence="1">2.7.11.1</ecNumber>
    </recommendedName>
</protein>
<accession>A0A8J8NSA0</accession>
<keyword evidence="4" id="KW-0547">Nucleotide-binding</keyword>
<dbReference type="SUPFAM" id="SSF56112">
    <property type="entry name" value="Protein kinase-like (PK-like)"/>
    <property type="match status" value="1"/>
</dbReference>
<sequence length="327" mass="38292">MDPNIKKYKLVKILDEDKLSTLYLVISTSTQKLYTLRQQRVLQNKKDMKFSTKCFEQEINQFKLLDHPFIVKYVEAFKMECGTQKWRWFIVQEYTDDQTLYTNIILNKKAPAIPERQTIQWLSQIILALQEIIGANKAYPGMLILEKIVISTNENQKCFARIRDLGIITNAQINVEKEENKGAQKGKQLIQKEDLLIQQLGLLICDILLRSRFSDQIDRTKHLFDQFSQQLIDQNIYVSQDLKSLIHSLLTFKVQKETDFTWILDSHIIKPTFDQSHMAKFLGVAGQKYALGIRLVAPLKCTRKASQLDQLIQLRREATISYLIYNW</sequence>
<keyword evidence="2" id="KW-0723">Serine/threonine-protein kinase</keyword>
<evidence type="ECO:0000256" key="5">
    <source>
        <dbReference type="ARBA" id="ARBA00022777"/>
    </source>
</evidence>
<comment type="catalytic activity">
    <reaction evidence="8">
        <text>L-seryl-[protein] + ATP = O-phospho-L-seryl-[protein] + ADP + H(+)</text>
        <dbReference type="Rhea" id="RHEA:17989"/>
        <dbReference type="Rhea" id="RHEA-COMP:9863"/>
        <dbReference type="Rhea" id="RHEA-COMP:11604"/>
        <dbReference type="ChEBI" id="CHEBI:15378"/>
        <dbReference type="ChEBI" id="CHEBI:29999"/>
        <dbReference type="ChEBI" id="CHEBI:30616"/>
        <dbReference type="ChEBI" id="CHEBI:83421"/>
        <dbReference type="ChEBI" id="CHEBI:456216"/>
        <dbReference type="EC" id="2.7.11.1"/>
    </reaction>
</comment>
<dbReference type="GO" id="GO:0005524">
    <property type="term" value="F:ATP binding"/>
    <property type="evidence" value="ECO:0007669"/>
    <property type="project" value="UniProtKB-KW"/>
</dbReference>
<evidence type="ECO:0000256" key="4">
    <source>
        <dbReference type="ARBA" id="ARBA00022741"/>
    </source>
</evidence>
<dbReference type="InterPro" id="IPR011009">
    <property type="entry name" value="Kinase-like_dom_sf"/>
</dbReference>
<dbReference type="Proteomes" id="UP000785679">
    <property type="component" value="Unassembled WGS sequence"/>
</dbReference>
<evidence type="ECO:0000256" key="6">
    <source>
        <dbReference type="ARBA" id="ARBA00022840"/>
    </source>
</evidence>
<dbReference type="Gene3D" id="1.10.510.10">
    <property type="entry name" value="Transferase(Phosphotransferase) domain 1"/>
    <property type="match status" value="1"/>
</dbReference>